<accession>A0AAN6XA30</accession>
<reference evidence="1" key="1">
    <citation type="journal article" date="2023" name="Mol. Phylogenet. Evol.">
        <title>Genome-scale phylogeny and comparative genomics of the fungal order Sordariales.</title>
        <authorList>
            <person name="Hensen N."/>
            <person name="Bonometti L."/>
            <person name="Westerberg I."/>
            <person name="Brannstrom I.O."/>
            <person name="Guillou S."/>
            <person name="Cros-Aarteil S."/>
            <person name="Calhoun S."/>
            <person name="Haridas S."/>
            <person name="Kuo A."/>
            <person name="Mondo S."/>
            <person name="Pangilinan J."/>
            <person name="Riley R."/>
            <person name="LaButti K."/>
            <person name="Andreopoulos B."/>
            <person name="Lipzen A."/>
            <person name="Chen C."/>
            <person name="Yan M."/>
            <person name="Daum C."/>
            <person name="Ng V."/>
            <person name="Clum A."/>
            <person name="Steindorff A."/>
            <person name="Ohm R.A."/>
            <person name="Martin F."/>
            <person name="Silar P."/>
            <person name="Natvig D.O."/>
            <person name="Lalanne C."/>
            <person name="Gautier V."/>
            <person name="Ament-Velasquez S.L."/>
            <person name="Kruys A."/>
            <person name="Hutchinson M.I."/>
            <person name="Powell A.J."/>
            <person name="Barry K."/>
            <person name="Miller A.N."/>
            <person name="Grigoriev I.V."/>
            <person name="Debuchy R."/>
            <person name="Gladieux P."/>
            <person name="Hiltunen Thoren M."/>
            <person name="Johannesson H."/>
        </authorList>
    </citation>
    <scope>NUCLEOTIDE SEQUENCE</scope>
    <source>
        <strain evidence="1">CBS 315.58</strain>
    </source>
</reference>
<keyword evidence="2" id="KW-1185">Reference proteome</keyword>
<evidence type="ECO:0000313" key="1">
    <source>
        <dbReference type="EMBL" id="KAK4195620.1"/>
    </source>
</evidence>
<gene>
    <name evidence="1" type="ORF">QBC40DRAFT_269163</name>
</gene>
<protein>
    <recommendedName>
        <fullName evidence="3">Prolyl 4-hydroxylase alpha subunit Fe(2+) 2OG dioxygenase domain-containing protein</fullName>
    </recommendedName>
</protein>
<dbReference type="PANTHER" id="PTHR33099">
    <property type="entry name" value="FE2OG DIOXYGENASE DOMAIN-CONTAINING PROTEIN"/>
    <property type="match status" value="1"/>
</dbReference>
<evidence type="ECO:0000313" key="2">
    <source>
        <dbReference type="Proteomes" id="UP001303160"/>
    </source>
</evidence>
<dbReference type="AlphaFoldDB" id="A0AAN6XA30"/>
<sequence length="591" mass="66642">MFGTLVIALPSPHTGGNVVVKHCGRKDTFKTSDSAQSYVCWYSDVIHEVLPVLSGYRWVLTYNLAIDPEQGRPSAEGLLQRKETQTLRDSLNHWLTEAQMDSFFHLFDYDYTQANMSFDTLKQSDLARTQALVSLSKELPFDIFLALVERERRGECESDSVDSNHHFIGFGEIIEDSYSVDTLYDLRGNKIASNMPLTDDDFLDDEPFEGYDDYKEEYEGYMGNTGPQATHWYRTGAVVVVPRERIVDFFTKDRSEFVRRENAENVASYLTGRCLIPNPLNTDIAALKAFCRKAWKKVSGLKQPRQTPFQCETISDICKAAITLEDLCFFEEAMAIDGGRLPADFLAWLRQWMMSSINIENRFGLVRRGLETSVSKCPTPIRKVRAIALVAPPPINSSTTTHSQLEWARGLLRSVCEDHPGKWQGVKWLDGNIMADIGFYNGQPFAFLMNNVLPTIDVTASWPYFLAFHARLQEHSASGSYPASATARLCKSLAALFIDSCKFDAHRLDAAIAPLKLPFISSTTIHGELEDDLDLLSDILDEFDSDNEEALDDLTLDNLSKPLPMVSIDSFSDEDKVTSTSLSNFFSYLRP</sequence>
<dbReference type="Proteomes" id="UP001303160">
    <property type="component" value="Unassembled WGS sequence"/>
</dbReference>
<reference evidence="1" key="2">
    <citation type="submission" date="2023-05" db="EMBL/GenBank/DDBJ databases">
        <authorList>
            <consortium name="Lawrence Berkeley National Laboratory"/>
            <person name="Steindorff A."/>
            <person name="Hensen N."/>
            <person name="Bonometti L."/>
            <person name="Westerberg I."/>
            <person name="Brannstrom I.O."/>
            <person name="Guillou S."/>
            <person name="Cros-Aarteil S."/>
            <person name="Calhoun S."/>
            <person name="Haridas S."/>
            <person name="Kuo A."/>
            <person name="Mondo S."/>
            <person name="Pangilinan J."/>
            <person name="Riley R."/>
            <person name="Labutti K."/>
            <person name="Andreopoulos B."/>
            <person name="Lipzen A."/>
            <person name="Chen C."/>
            <person name="Yanf M."/>
            <person name="Daum C."/>
            <person name="Ng V."/>
            <person name="Clum A."/>
            <person name="Ohm R."/>
            <person name="Martin F."/>
            <person name="Silar P."/>
            <person name="Natvig D."/>
            <person name="Lalanne C."/>
            <person name="Gautier V."/>
            <person name="Ament-Velasquez S.L."/>
            <person name="Kruys A."/>
            <person name="Hutchinson M.I."/>
            <person name="Powell A.J."/>
            <person name="Barry K."/>
            <person name="Miller A.N."/>
            <person name="Grigoriev I.V."/>
            <person name="Debuchy R."/>
            <person name="Gladieux P."/>
            <person name="Thoren M.H."/>
            <person name="Johannesson H."/>
        </authorList>
    </citation>
    <scope>NUCLEOTIDE SEQUENCE</scope>
    <source>
        <strain evidence="1">CBS 315.58</strain>
    </source>
</reference>
<evidence type="ECO:0008006" key="3">
    <source>
        <dbReference type="Google" id="ProtNLM"/>
    </source>
</evidence>
<name>A0AAN6XA30_9PEZI</name>
<proteinExistence type="predicted"/>
<organism evidence="1 2">
    <name type="scientific">Triangularia verruculosa</name>
    <dbReference type="NCBI Taxonomy" id="2587418"/>
    <lineage>
        <taxon>Eukaryota</taxon>
        <taxon>Fungi</taxon>
        <taxon>Dikarya</taxon>
        <taxon>Ascomycota</taxon>
        <taxon>Pezizomycotina</taxon>
        <taxon>Sordariomycetes</taxon>
        <taxon>Sordariomycetidae</taxon>
        <taxon>Sordariales</taxon>
        <taxon>Podosporaceae</taxon>
        <taxon>Triangularia</taxon>
    </lineage>
</organism>
<dbReference type="EMBL" id="MU864008">
    <property type="protein sequence ID" value="KAK4195620.1"/>
    <property type="molecule type" value="Genomic_DNA"/>
</dbReference>
<dbReference type="Gene3D" id="2.60.120.620">
    <property type="entry name" value="q2cbj1_9rhob like domain"/>
    <property type="match status" value="1"/>
</dbReference>
<comment type="caution">
    <text evidence="1">The sequence shown here is derived from an EMBL/GenBank/DDBJ whole genome shotgun (WGS) entry which is preliminary data.</text>
</comment>
<dbReference type="PANTHER" id="PTHR33099:SF7">
    <property type="entry name" value="MYND-TYPE DOMAIN-CONTAINING PROTEIN"/>
    <property type="match status" value="1"/>
</dbReference>